<dbReference type="SMART" id="SM01016">
    <property type="entry name" value="Arg_tRNA_synt_N"/>
    <property type="match status" value="1"/>
</dbReference>
<evidence type="ECO:0000259" key="7">
    <source>
        <dbReference type="SMART" id="SM00836"/>
    </source>
</evidence>
<dbReference type="InterPro" id="IPR036695">
    <property type="entry name" value="Arg-tRNA-synth_N_sf"/>
</dbReference>
<evidence type="ECO:0000256" key="2">
    <source>
        <dbReference type="ARBA" id="ARBA00022598"/>
    </source>
</evidence>
<keyword evidence="4" id="KW-0067">ATP-binding</keyword>
<protein>
    <recommendedName>
        <fullName evidence="1">arginine--tRNA ligase</fullName>
        <ecNumber evidence="1">6.1.1.19</ecNumber>
    </recommendedName>
</protein>
<dbReference type="Proteomes" id="UP000035425">
    <property type="component" value="Unassembled WGS sequence"/>
</dbReference>
<dbReference type="Gene3D" id="3.30.1360.70">
    <property type="entry name" value="Arginyl tRNA synthetase N-terminal domain"/>
    <property type="match status" value="1"/>
</dbReference>
<dbReference type="SMART" id="SM00836">
    <property type="entry name" value="DALR_1"/>
    <property type="match status" value="1"/>
</dbReference>
<dbReference type="InterPro" id="IPR008909">
    <property type="entry name" value="DALR_anticod-bd"/>
</dbReference>
<sequence length="344" mass="35948">MTPADLAETLRAIVCDLVADDELDVEVPAMVPVERPRVAGHGDYATPIALRLARPARRPPREIAEAVAARLRLDQAVSGVDVTAGGFLNIRLASDALGEIARTIVRAGDGYVRDTAARGVTAHGVTPGRPWPDGDNDHTGRPDGDDHAGGVRAVTGLTADLTDLADTGLAGLADLVSTVGTDAARYSLARLPPGSAGARDIDLIDLDVITRQANGNPVFRVQYAHARICLLLRNAGQLGLGVDVEGADVSLLTHPCEGDLLRALGDLPRAVAAAAEPWALYRVARYLEELADTYHRFHGVCEVLPRGGDAAGALTGARLLLADATRIVLAGGLHLLGVSAPTRM</sequence>
<feature type="region of interest" description="Disordered" evidence="6">
    <location>
        <begin position="119"/>
        <end position="151"/>
    </location>
</feature>
<evidence type="ECO:0000256" key="5">
    <source>
        <dbReference type="ARBA" id="ARBA00049339"/>
    </source>
</evidence>
<dbReference type="InterPro" id="IPR001278">
    <property type="entry name" value="Arg-tRNA-ligase"/>
</dbReference>
<proteinExistence type="predicted"/>
<dbReference type="EC" id="6.1.1.19" evidence="1"/>
<evidence type="ECO:0000256" key="6">
    <source>
        <dbReference type="SAM" id="MobiDB-lite"/>
    </source>
</evidence>
<gene>
    <name evidence="9" type="ORF">FrCorBMG51_03425</name>
</gene>
<name>A0ABR5F7R0_9ACTN</name>
<feature type="domain" description="DALR anticodon binding" evidence="7">
    <location>
        <begin position="221"/>
        <end position="344"/>
    </location>
</feature>
<dbReference type="InterPro" id="IPR005148">
    <property type="entry name" value="Arg-tRNA-synth_N"/>
</dbReference>
<reference evidence="9 10" key="1">
    <citation type="submission" date="2014-12" db="EMBL/GenBank/DDBJ databases">
        <title>Frankia sp. BMG5.1 draft genome.</title>
        <authorList>
            <person name="Gtari M."/>
            <person name="Ghodhbane-Gtari F."/>
            <person name="Nouioui I."/>
            <person name="Ktari A."/>
            <person name="Hezbri K."/>
            <person name="Mimouni W."/>
            <person name="Sbissi I."/>
            <person name="Ayari A."/>
            <person name="Yamanaka T."/>
            <person name="Normand P."/>
            <person name="Tisa L.S."/>
            <person name="Boudabous A."/>
        </authorList>
    </citation>
    <scope>NUCLEOTIDE SEQUENCE [LARGE SCALE GENOMIC DNA]</scope>
    <source>
        <strain evidence="9 10">BMG5.1</strain>
    </source>
</reference>
<evidence type="ECO:0000313" key="10">
    <source>
        <dbReference type="Proteomes" id="UP000035425"/>
    </source>
</evidence>
<evidence type="ECO:0000256" key="1">
    <source>
        <dbReference type="ARBA" id="ARBA00012837"/>
    </source>
</evidence>
<feature type="compositionally biased region" description="Basic and acidic residues" evidence="6">
    <location>
        <begin position="135"/>
        <end position="149"/>
    </location>
</feature>
<feature type="domain" description="Arginyl tRNA synthetase N-terminal" evidence="8">
    <location>
        <begin position="4"/>
        <end position="92"/>
    </location>
</feature>
<evidence type="ECO:0000259" key="8">
    <source>
        <dbReference type="SMART" id="SM01016"/>
    </source>
</evidence>
<dbReference type="EMBL" id="JWIO01000003">
    <property type="protein sequence ID" value="KLL12712.1"/>
    <property type="molecule type" value="Genomic_DNA"/>
</dbReference>
<keyword evidence="2" id="KW-0436">Ligase</keyword>
<dbReference type="PANTHER" id="PTHR11956">
    <property type="entry name" value="ARGINYL-TRNA SYNTHETASE"/>
    <property type="match status" value="1"/>
</dbReference>
<dbReference type="SUPFAM" id="SSF55190">
    <property type="entry name" value="Arginyl-tRNA synthetase (ArgRS), N-terminal 'additional' domain"/>
    <property type="match status" value="1"/>
</dbReference>
<keyword evidence="3" id="KW-0547">Nucleotide-binding</keyword>
<comment type="catalytic activity">
    <reaction evidence="5">
        <text>tRNA(Arg) + L-arginine + ATP = L-arginyl-tRNA(Arg) + AMP + diphosphate</text>
        <dbReference type="Rhea" id="RHEA:20301"/>
        <dbReference type="Rhea" id="RHEA-COMP:9658"/>
        <dbReference type="Rhea" id="RHEA-COMP:9673"/>
        <dbReference type="ChEBI" id="CHEBI:30616"/>
        <dbReference type="ChEBI" id="CHEBI:32682"/>
        <dbReference type="ChEBI" id="CHEBI:33019"/>
        <dbReference type="ChEBI" id="CHEBI:78442"/>
        <dbReference type="ChEBI" id="CHEBI:78513"/>
        <dbReference type="ChEBI" id="CHEBI:456215"/>
        <dbReference type="EC" id="6.1.1.19"/>
    </reaction>
</comment>
<comment type="caution">
    <text evidence="9">The sequence shown here is derived from an EMBL/GenBank/DDBJ whole genome shotgun (WGS) entry which is preliminary data.</text>
</comment>
<keyword evidence="10" id="KW-1185">Reference proteome</keyword>
<evidence type="ECO:0000313" key="9">
    <source>
        <dbReference type="EMBL" id="KLL12712.1"/>
    </source>
</evidence>
<dbReference type="InterPro" id="IPR009080">
    <property type="entry name" value="tRNAsynth_Ia_anticodon-bd"/>
</dbReference>
<evidence type="ECO:0000256" key="3">
    <source>
        <dbReference type="ARBA" id="ARBA00022741"/>
    </source>
</evidence>
<organism evidence="9 10">
    <name type="scientific">Protofrankia coriariae</name>
    <dbReference type="NCBI Taxonomy" id="1562887"/>
    <lineage>
        <taxon>Bacteria</taxon>
        <taxon>Bacillati</taxon>
        <taxon>Actinomycetota</taxon>
        <taxon>Actinomycetes</taxon>
        <taxon>Frankiales</taxon>
        <taxon>Frankiaceae</taxon>
        <taxon>Protofrankia</taxon>
    </lineage>
</organism>
<dbReference type="PANTHER" id="PTHR11956:SF5">
    <property type="entry name" value="ARGININE--TRNA LIGASE, CYTOPLASMIC"/>
    <property type="match status" value="1"/>
</dbReference>
<evidence type="ECO:0000256" key="4">
    <source>
        <dbReference type="ARBA" id="ARBA00022840"/>
    </source>
</evidence>
<accession>A0ABR5F7R0</accession>
<dbReference type="SUPFAM" id="SSF47323">
    <property type="entry name" value="Anticodon-binding domain of a subclass of class I aminoacyl-tRNA synthetases"/>
    <property type="match status" value="1"/>
</dbReference>
<dbReference type="RefSeq" id="WP_047221625.1">
    <property type="nucleotide sequence ID" value="NZ_JWIO01000003.1"/>
</dbReference>
<dbReference type="Pfam" id="PF05746">
    <property type="entry name" value="DALR_1"/>
    <property type="match status" value="1"/>
</dbReference>
<dbReference type="Gene3D" id="1.10.730.10">
    <property type="entry name" value="Isoleucyl-tRNA Synthetase, Domain 1"/>
    <property type="match status" value="1"/>
</dbReference>
<dbReference type="Pfam" id="PF03485">
    <property type="entry name" value="Arg_tRNA_synt_N"/>
    <property type="match status" value="1"/>
</dbReference>